<dbReference type="Proteomes" id="UP001500443">
    <property type="component" value="Unassembled WGS sequence"/>
</dbReference>
<dbReference type="InterPro" id="IPR009282">
    <property type="entry name" value="DUF937"/>
</dbReference>
<comment type="caution">
    <text evidence="1">The sequence shown here is derived from an EMBL/GenBank/DDBJ whole genome shotgun (WGS) entry which is preliminary data.</text>
</comment>
<name>A0ABN2Z4D0_9ACTN</name>
<evidence type="ECO:0008006" key="3">
    <source>
        <dbReference type="Google" id="ProtNLM"/>
    </source>
</evidence>
<dbReference type="Pfam" id="PF06078">
    <property type="entry name" value="DUF937"/>
    <property type="match status" value="1"/>
</dbReference>
<proteinExistence type="predicted"/>
<keyword evidence="2" id="KW-1185">Reference proteome</keyword>
<gene>
    <name evidence="1" type="ORF">GCM10009802_45500</name>
</gene>
<sequence>MRGKPVHKAVLDDLGPEQLHQVADELGTGSRGAKRVVGETVAALTGSLAQEASTTHGAHEVEQALDEARGAAPAGAGAAAGPAKDTSALVGAVPFTGGAPGGGMLATIIGRTSMPVARAVSQRTDIPMAQVSRALKILTPVVMTAVSRTAKNRKVQAEGLSEMLAQERRADRRSGGPLVALARRFGGGRSYGGGRHRA</sequence>
<evidence type="ECO:0000313" key="2">
    <source>
        <dbReference type="Proteomes" id="UP001500443"/>
    </source>
</evidence>
<organism evidence="1 2">
    <name type="scientific">Streptomyces synnematoformans</name>
    <dbReference type="NCBI Taxonomy" id="415721"/>
    <lineage>
        <taxon>Bacteria</taxon>
        <taxon>Bacillati</taxon>
        <taxon>Actinomycetota</taxon>
        <taxon>Actinomycetes</taxon>
        <taxon>Kitasatosporales</taxon>
        <taxon>Streptomycetaceae</taxon>
        <taxon>Streptomyces</taxon>
    </lineage>
</organism>
<dbReference type="RefSeq" id="WP_344291859.1">
    <property type="nucleotide sequence ID" value="NZ_BAAAPF010000176.1"/>
</dbReference>
<dbReference type="EMBL" id="BAAAPF010000176">
    <property type="protein sequence ID" value="GAA2136604.1"/>
    <property type="molecule type" value="Genomic_DNA"/>
</dbReference>
<reference evidence="1 2" key="1">
    <citation type="journal article" date="2019" name="Int. J. Syst. Evol. Microbiol.">
        <title>The Global Catalogue of Microorganisms (GCM) 10K type strain sequencing project: providing services to taxonomists for standard genome sequencing and annotation.</title>
        <authorList>
            <consortium name="The Broad Institute Genomics Platform"/>
            <consortium name="The Broad Institute Genome Sequencing Center for Infectious Disease"/>
            <person name="Wu L."/>
            <person name="Ma J."/>
        </authorList>
    </citation>
    <scope>NUCLEOTIDE SEQUENCE [LARGE SCALE GENOMIC DNA]</scope>
    <source>
        <strain evidence="1 2">JCM 15481</strain>
    </source>
</reference>
<protein>
    <recommendedName>
        <fullName evidence="3">DUF937 domain-containing protein</fullName>
    </recommendedName>
</protein>
<evidence type="ECO:0000313" key="1">
    <source>
        <dbReference type="EMBL" id="GAA2136604.1"/>
    </source>
</evidence>
<accession>A0ABN2Z4D0</accession>